<feature type="domain" description="Enoyl reductase (ER)" evidence="2">
    <location>
        <begin position="20"/>
        <end position="346"/>
    </location>
</feature>
<dbReference type="InterPro" id="IPR036291">
    <property type="entry name" value="NAD(P)-bd_dom_sf"/>
</dbReference>
<dbReference type="SMART" id="SM00829">
    <property type="entry name" value="PKS_ER"/>
    <property type="match status" value="1"/>
</dbReference>
<accession>A0ABR2XGT1</accession>
<keyword evidence="4" id="KW-1185">Reference proteome</keyword>
<sequence length="348" mass="37990">MSSNKALVFRKVPNGLPVSGEDLVVEQAPYNSSAACPAGGIVLQSLYASIDPYQRSRMRSPDVKSYSPPFALGEPINGRGIAKVLGSESPAYKPGDLVIGFLPLQEFVVLNKDKIMMVRPLSNPLQLADIRDFLGALGIPGFTAYAGLYEIGQPRHGDTIFISAASGAVGQMVGQLAKLEGLRTIGSVGSDIKLDFITKELGFDAGFNYKTETPEQALARLAPEGLDIYYDNVGGEHLDAALEHMKDFGRVIMCGTISEYNNSESEQAYPVRAYSRIFSKRLTVRGFVCSDKGIMDRYNAEHQEKVQKWVKEGVITTRIWEMEGIDNATEAFLALFSGTNLGKVVLKY</sequence>
<dbReference type="InterPro" id="IPR045010">
    <property type="entry name" value="MDR_fam"/>
</dbReference>
<evidence type="ECO:0000256" key="1">
    <source>
        <dbReference type="ARBA" id="ARBA00023002"/>
    </source>
</evidence>
<dbReference type="Gene3D" id="3.90.180.10">
    <property type="entry name" value="Medium-chain alcohol dehydrogenases, catalytic domain"/>
    <property type="match status" value="1"/>
</dbReference>
<protein>
    <submittedName>
        <fullName evidence="3">Enoyl reductase (ER) domain-containing protein</fullName>
    </submittedName>
</protein>
<dbReference type="SUPFAM" id="SSF51735">
    <property type="entry name" value="NAD(P)-binding Rossmann-fold domains"/>
    <property type="match status" value="1"/>
</dbReference>
<dbReference type="Proteomes" id="UP001465668">
    <property type="component" value="Unassembled WGS sequence"/>
</dbReference>
<dbReference type="InterPro" id="IPR041694">
    <property type="entry name" value="ADH_N_2"/>
</dbReference>
<dbReference type="CDD" id="cd05288">
    <property type="entry name" value="PGDH"/>
    <property type="match status" value="1"/>
</dbReference>
<dbReference type="PANTHER" id="PTHR43205:SF7">
    <property type="entry name" value="PROSTAGLANDIN REDUCTASE 1"/>
    <property type="match status" value="1"/>
</dbReference>
<dbReference type="Pfam" id="PF16884">
    <property type="entry name" value="ADH_N_2"/>
    <property type="match status" value="1"/>
</dbReference>
<dbReference type="EMBL" id="JARVKM010000055">
    <property type="protein sequence ID" value="KAK9772977.1"/>
    <property type="molecule type" value="Genomic_DNA"/>
</dbReference>
<organism evidence="3 4">
    <name type="scientific">Seiridium cardinale</name>
    <dbReference type="NCBI Taxonomy" id="138064"/>
    <lineage>
        <taxon>Eukaryota</taxon>
        <taxon>Fungi</taxon>
        <taxon>Dikarya</taxon>
        <taxon>Ascomycota</taxon>
        <taxon>Pezizomycotina</taxon>
        <taxon>Sordariomycetes</taxon>
        <taxon>Xylariomycetidae</taxon>
        <taxon>Amphisphaeriales</taxon>
        <taxon>Sporocadaceae</taxon>
        <taxon>Seiridium</taxon>
    </lineage>
</organism>
<dbReference type="InterPro" id="IPR011032">
    <property type="entry name" value="GroES-like_sf"/>
</dbReference>
<proteinExistence type="predicted"/>
<dbReference type="PANTHER" id="PTHR43205">
    <property type="entry name" value="PROSTAGLANDIN REDUCTASE"/>
    <property type="match status" value="1"/>
</dbReference>
<dbReference type="Pfam" id="PF00107">
    <property type="entry name" value="ADH_zinc_N"/>
    <property type="match status" value="1"/>
</dbReference>
<dbReference type="Gene3D" id="3.40.50.720">
    <property type="entry name" value="NAD(P)-binding Rossmann-like Domain"/>
    <property type="match status" value="1"/>
</dbReference>
<dbReference type="InterPro" id="IPR020843">
    <property type="entry name" value="ER"/>
</dbReference>
<name>A0ABR2XGT1_9PEZI</name>
<reference evidence="3 4" key="1">
    <citation type="submission" date="2024-02" db="EMBL/GenBank/DDBJ databases">
        <title>First draft genome assembly of two strains of Seiridium cardinale.</title>
        <authorList>
            <person name="Emiliani G."/>
            <person name="Scali E."/>
        </authorList>
    </citation>
    <scope>NUCLEOTIDE SEQUENCE [LARGE SCALE GENOMIC DNA]</scope>
    <source>
        <strain evidence="3 4">BM-138-000479</strain>
    </source>
</reference>
<keyword evidence="1" id="KW-0560">Oxidoreductase</keyword>
<comment type="caution">
    <text evidence="3">The sequence shown here is derived from an EMBL/GenBank/DDBJ whole genome shotgun (WGS) entry which is preliminary data.</text>
</comment>
<evidence type="ECO:0000313" key="4">
    <source>
        <dbReference type="Proteomes" id="UP001465668"/>
    </source>
</evidence>
<evidence type="ECO:0000259" key="2">
    <source>
        <dbReference type="SMART" id="SM00829"/>
    </source>
</evidence>
<dbReference type="SUPFAM" id="SSF50129">
    <property type="entry name" value="GroES-like"/>
    <property type="match status" value="1"/>
</dbReference>
<evidence type="ECO:0000313" key="3">
    <source>
        <dbReference type="EMBL" id="KAK9772977.1"/>
    </source>
</evidence>
<gene>
    <name evidence="3" type="ORF">SCAR479_10307</name>
</gene>
<dbReference type="InterPro" id="IPR013149">
    <property type="entry name" value="ADH-like_C"/>
</dbReference>